<organism evidence="2 3">
    <name type="scientific">Diploscapter pachys</name>
    <dbReference type="NCBI Taxonomy" id="2018661"/>
    <lineage>
        <taxon>Eukaryota</taxon>
        <taxon>Metazoa</taxon>
        <taxon>Ecdysozoa</taxon>
        <taxon>Nematoda</taxon>
        <taxon>Chromadorea</taxon>
        <taxon>Rhabditida</taxon>
        <taxon>Rhabditina</taxon>
        <taxon>Rhabditomorpha</taxon>
        <taxon>Rhabditoidea</taxon>
        <taxon>Rhabditidae</taxon>
        <taxon>Diploscapter</taxon>
    </lineage>
</organism>
<evidence type="ECO:0000313" key="3">
    <source>
        <dbReference type="Proteomes" id="UP000218231"/>
    </source>
</evidence>
<dbReference type="Proteomes" id="UP000218231">
    <property type="component" value="Unassembled WGS sequence"/>
</dbReference>
<proteinExistence type="predicted"/>
<feature type="compositionally biased region" description="Basic residues" evidence="1">
    <location>
        <begin position="95"/>
        <end position="104"/>
    </location>
</feature>
<protein>
    <submittedName>
        <fullName evidence="2">Uncharacterized protein</fullName>
    </submittedName>
</protein>
<feature type="region of interest" description="Disordered" evidence="1">
    <location>
        <begin position="91"/>
        <end position="111"/>
    </location>
</feature>
<sequence length="111" mass="13214">MSRYFIRPMYLVNIRCRMEGRNCCCICRIYWLPQHIHSHKSANHRQVQSSAGDIRLKQNMTFEDNIIGAILTTHSIRIECRCAEMRQGKELGRRDLRKQKRKIGRPMQMHG</sequence>
<gene>
    <name evidence="2" type="ORF">WR25_26209</name>
</gene>
<reference evidence="2 3" key="1">
    <citation type="journal article" date="2017" name="Curr. Biol.">
        <title>Genome architecture and evolution of a unichromosomal asexual nematode.</title>
        <authorList>
            <person name="Fradin H."/>
            <person name="Zegar C."/>
            <person name="Gutwein M."/>
            <person name="Lucas J."/>
            <person name="Kovtun M."/>
            <person name="Corcoran D."/>
            <person name="Baugh L.R."/>
            <person name="Kiontke K."/>
            <person name="Gunsalus K."/>
            <person name="Fitch D.H."/>
            <person name="Piano F."/>
        </authorList>
    </citation>
    <scope>NUCLEOTIDE SEQUENCE [LARGE SCALE GENOMIC DNA]</scope>
    <source>
        <strain evidence="2">PF1309</strain>
    </source>
</reference>
<evidence type="ECO:0000313" key="2">
    <source>
        <dbReference type="EMBL" id="PAV87223.1"/>
    </source>
</evidence>
<evidence type="ECO:0000256" key="1">
    <source>
        <dbReference type="SAM" id="MobiDB-lite"/>
    </source>
</evidence>
<accession>A0A2A2LLX2</accession>
<comment type="caution">
    <text evidence="2">The sequence shown here is derived from an EMBL/GenBank/DDBJ whole genome shotgun (WGS) entry which is preliminary data.</text>
</comment>
<name>A0A2A2LLX2_9BILA</name>
<dbReference type="EMBL" id="LIAE01006597">
    <property type="protein sequence ID" value="PAV87223.1"/>
    <property type="molecule type" value="Genomic_DNA"/>
</dbReference>
<keyword evidence="3" id="KW-1185">Reference proteome</keyword>
<dbReference type="AlphaFoldDB" id="A0A2A2LLX2"/>